<proteinExistence type="predicted"/>
<dbReference type="InterPro" id="IPR031803">
    <property type="entry name" value="BAT_GAF/HTH-assoc"/>
</dbReference>
<reference evidence="5 6" key="1">
    <citation type="journal article" date="2019" name="Int. J. Syst. Evol. Microbiol.">
        <title>The Global Catalogue of Microorganisms (GCM) 10K type strain sequencing project: providing services to taxonomists for standard genome sequencing and annotation.</title>
        <authorList>
            <consortium name="The Broad Institute Genomics Platform"/>
            <consortium name="The Broad Institute Genome Sequencing Center for Infectious Disease"/>
            <person name="Wu L."/>
            <person name="Ma J."/>
        </authorList>
    </citation>
    <scope>NUCLEOTIDE SEQUENCE [LARGE SCALE GENOMIC DNA]</scope>
    <source>
        <strain evidence="5 6">JCM 17504</strain>
    </source>
</reference>
<dbReference type="GeneID" id="68617157"/>
<dbReference type="InterPro" id="IPR007050">
    <property type="entry name" value="HTH_bacterioopsin"/>
</dbReference>
<evidence type="ECO:0008006" key="7">
    <source>
        <dbReference type="Google" id="ProtNLM"/>
    </source>
</evidence>
<evidence type="ECO:0000259" key="4">
    <source>
        <dbReference type="Pfam" id="PF15915"/>
    </source>
</evidence>
<feature type="domain" description="HTH bat-type" evidence="3">
    <location>
        <begin position="150"/>
        <end position="202"/>
    </location>
</feature>
<evidence type="ECO:0000259" key="3">
    <source>
        <dbReference type="Pfam" id="PF04967"/>
    </source>
</evidence>
<evidence type="ECO:0000313" key="5">
    <source>
        <dbReference type="EMBL" id="GAA5062976.1"/>
    </source>
</evidence>
<keyword evidence="1" id="KW-0805">Transcription regulation</keyword>
<organism evidence="5 6">
    <name type="scientific">Haladaptatus pallidirubidus</name>
    <dbReference type="NCBI Taxonomy" id="1008152"/>
    <lineage>
        <taxon>Archaea</taxon>
        <taxon>Methanobacteriati</taxon>
        <taxon>Methanobacteriota</taxon>
        <taxon>Stenosarchaea group</taxon>
        <taxon>Halobacteria</taxon>
        <taxon>Halobacteriales</taxon>
        <taxon>Haladaptataceae</taxon>
        <taxon>Haladaptatus</taxon>
    </lineage>
</organism>
<dbReference type="EMBL" id="BAABKX010000024">
    <property type="protein sequence ID" value="GAA5062976.1"/>
    <property type="molecule type" value="Genomic_DNA"/>
</dbReference>
<sequence length="215" mass="23418">MVEVRLEIKAPTSEWYVQLSTEHPADVLNLLTLYDEGSRLLGVFEVETTDLDALQRTLDEISSIIDYEVIHTDEGFAVIKYRVTESLVYSATVTSGTLPPASVRVQNGVMSVEIKMPHTQLSDIVAAIEAVGGSCELLSVSGTGGAAGLLTDGQHQFVTEAVRYGYYDTPRRRTLSELAVMLDVSPAAASTMAHRAEERIVKEFVQRANGSLPSE</sequence>
<feature type="domain" description="Bacterioopsin transcriptional activator GAF and HTH associated" evidence="4">
    <location>
        <begin position="2"/>
        <end position="139"/>
    </location>
</feature>
<dbReference type="RefSeq" id="WP_227778583.1">
    <property type="nucleotide sequence ID" value="NZ_BAABKX010000024.1"/>
</dbReference>
<dbReference type="PANTHER" id="PTHR34236">
    <property type="entry name" value="DIMETHYL SULFOXIDE REDUCTASE TRANSCRIPTIONAL ACTIVATOR"/>
    <property type="match status" value="1"/>
</dbReference>
<accession>A0AAV3UQC3</accession>
<dbReference type="PANTHER" id="PTHR34236:SF1">
    <property type="entry name" value="DIMETHYL SULFOXIDE REDUCTASE TRANSCRIPTIONAL ACTIVATOR"/>
    <property type="match status" value="1"/>
</dbReference>
<evidence type="ECO:0000256" key="2">
    <source>
        <dbReference type="ARBA" id="ARBA00023163"/>
    </source>
</evidence>
<dbReference type="AlphaFoldDB" id="A0AAV3UQC3"/>
<keyword evidence="6" id="KW-1185">Reference proteome</keyword>
<keyword evidence="2" id="KW-0804">Transcription</keyword>
<gene>
    <name evidence="5" type="ORF">GCM10025751_50880</name>
</gene>
<dbReference type="Proteomes" id="UP001501729">
    <property type="component" value="Unassembled WGS sequence"/>
</dbReference>
<protein>
    <recommendedName>
        <fullName evidence="7">HTH DNA binding domain-containing protein</fullName>
    </recommendedName>
</protein>
<dbReference type="Pfam" id="PF04967">
    <property type="entry name" value="HTH_10"/>
    <property type="match status" value="1"/>
</dbReference>
<comment type="caution">
    <text evidence="5">The sequence shown here is derived from an EMBL/GenBank/DDBJ whole genome shotgun (WGS) entry which is preliminary data.</text>
</comment>
<evidence type="ECO:0000313" key="6">
    <source>
        <dbReference type="Proteomes" id="UP001501729"/>
    </source>
</evidence>
<name>A0AAV3UQC3_9EURY</name>
<evidence type="ECO:0000256" key="1">
    <source>
        <dbReference type="ARBA" id="ARBA00023015"/>
    </source>
</evidence>
<dbReference type="Pfam" id="PF15915">
    <property type="entry name" value="BAT"/>
    <property type="match status" value="1"/>
</dbReference>